<evidence type="ECO:0000256" key="5">
    <source>
        <dbReference type="ARBA" id="ARBA00022692"/>
    </source>
</evidence>
<dbReference type="Pfam" id="PF00119">
    <property type="entry name" value="ATP-synt_A"/>
    <property type="match status" value="1"/>
</dbReference>
<evidence type="ECO:0000256" key="8">
    <source>
        <dbReference type="ARBA" id="ARBA00023065"/>
    </source>
</evidence>
<keyword evidence="6" id="KW-0375">Hydrogen ion transport</keyword>
<feature type="non-terminal residue" evidence="12">
    <location>
        <position position="1"/>
    </location>
</feature>
<dbReference type="GO" id="GO:0045259">
    <property type="term" value="C:proton-transporting ATP synthase complex"/>
    <property type="evidence" value="ECO:0007669"/>
    <property type="project" value="UniProtKB-KW"/>
</dbReference>
<evidence type="ECO:0000313" key="12">
    <source>
        <dbReference type="EMBL" id="SUZ52014.1"/>
    </source>
</evidence>
<dbReference type="GO" id="GO:0046933">
    <property type="term" value="F:proton-transporting ATP synthase activity, rotational mechanism"/>
    <property type="evidence" value="ECO:0007669"/>
    <property type="project" value="TreeGrafter"/>
</dbReference>
<evidence type="ECO:0000256" key="9">
    <source>
        <dbReference type="ARBA" id="ARBA00023136"/>
    </source>
</evidence>
<dbReference type="HAMAP" id="MF_01393">
    <property type="entry name" value="ATP_synth_a_bact"/>
    <property type="match status" value="1"/>
</dbReference>
<dbReference type="InterPro" id="IPR000568">
    <property type="entry name" value="ATP_synth_F0_asu"/>
</dbReference>
<evidence type="ECO:0008006" key="13">
    <source>
        <dbReference type="Google" id="ProtNLM"/>
    </source>
</evidence>
<keyword evidence="7 11" id="KW-1133">Transmembrane helix</keyword>
<dbReference type="PANTHER" id="PTHR42823:SF3">
    <property type="entry name" value="ATP SYNTHASE SUBUNIT A, CHLOROPLASTIC"/>
    <property type="match status" value="1"/>
</dbReference>
<organism evidence="12">
    <name type="scientific">marine metagenome</name>
    <dbReference type="NCBI Taxonomy" id="408172"/>
    <lineage>
        <taxon>unclassified sequences</taxon>
        <taxon>metagenomes</taxon>
        <taxon>ecological metagenomes</taxon>
    </lineage>
</organism>
<keyword evidence="4" id="KW-0138">CF(0)</keyword>
<evidence type="ECO:0000256" key="6">
    <source>
        <dbReference type="ARBA" id="ARBA00022781"/>
    </source>
</evidence>
<keyword evidence="8" id="KW-0406">Ion transport</keyword>
<gene>
    <name evidence="12" type="ORF">METZ01_LOCUS4868</name>
</gene>
<name>A0A381ND21_9ZZZZ</name>
<dbReference type="SUPFAM" id="SSF81336">
    <property type="entry name" value="F1F0 ATP synthase subunit A"/>
    <property type="match status" value="1"/>
</dbReference>
<dbReference type="InterPro" id="IPR035908">
    <property type="entry name" value="F0_ATP_A_sf"/>
</dbReference>
<evidence type="ECO:0000256" key="11">
    <source>
        <dbReference type="SAM" id="Phobius"/>
    </source>
</evidence>
<protein>
    <recommendedName>
        <fullName evidence="13">ATP synthase subunit a</fullName>
    </recommendedName>
</protein>
<comment type="subcellular location">
    <subcellularLocation>
        <location evidence="1">Membrane</location>
        <topology evidence="1">Multi-pass membrane protein</topology>
    </subcellularLocation>
</comment>
<evidence type="ECO:0000256" key="1">
    <source>
        <dbReference type="ARBA" id="ARBA00004141"/>
    </source>
</evidence>
<dbReference type="GO" id="GO:0042777">
    <property type="term" value="P:proton motive force-driven plasma membrane ATP synthesis"/>
    <property type="evidence" value="ECO:0007669"/>
    <property type="project" value="TreeGrafter"/>
</dbReference>
<evidence type="ECO:0000256" key="3">
    <source>
        <dbReference type="ARBA" id="ARBA00022448"/>
    </source>
</evidence>
<feature type="transmembrane region" description="Helical" evidence="11">
    <location>
        <begin position="191"/>
        <end position="210"/>
    </location>
</feature>
<evidence type="ECO:0000256" key="2">
    <source>
        <dbReference type="ARBA" id="ARBA00006810"/>
    </source>
</evidence>
<keyword evidence="5 11" id="KW-0812">Transmembrane</keyword>
<dbReference type="PROSITE" id="PS00449">
    <property type="entry name" value="ATPASE_A"/>
    <property type="match status" value="1"/>
</dbReference>
<evidence type="ECO:0000256" key="10">
    <source>
        <dbReference type="ARBA" id="ARBA00023310"/>
    </source>
</evidence>
<evidence type="ECO:0000256" key="7">
    <source>
        <dbReference type="ARBA" id="ARBA00022989"/>
    </source>
</evidence>
<dbReference type="EMBL" id="UINC01000252">
    <property type="protein sequence ID" value="SUZ52014.1"/>
    <property type="molecule type" value="Genomic_DNA"/>
</dbReference>
<reference evidence="12" key="1">
    <citation type="submission" date="2018-05" db="EMBL/GenBank/DDBJ databases">
        <authorList>
            <person name="Lanie J.A."/>
            <person name="Ng W.-L."/>
            <person name="Kazmierczak K.M."/>
            <person name="Andrzejewski T.M."/>
            <person name="Davidsen T.M."/>
            <person name="Wayne K.J."/>
            <person name="Tettelin H."/>
            <person name="Glass J.I."/>
            <person name="Rusch D."/>
            <person name="Podicherti R."/>
            <person name="Tsui H.-C.T."/>
            <person name="Winkler M.E."/>
        </authorList>
    </citation>
    <scope>NUCLEOTIDE SEQUENCE</scope>
</reference>
<dbReference type="CDD" id="cd00310">
    <property type="entry name" value="ATP-synt_Fo_a_6"/>
    <property type="match status" value="1"/>
</dbReference>
<keyword evidence="3" id="KW-0813">Transport</keyword>
<evidence type="ECO:0000256" key="4">
    <source>
        <dbReference type="ARBA" id="ARBA00022547"/>
    </source>
</evidence>
<dbReference type="GO" id="GO:0005886">
    <property type="term" value="C:plasma membrane"/>
    <property type="evidence" value="ECO:0007669"/>
    <property type="project" value="TreeGrafter"/>
</dbReference>
<accession>A0A381ND21</accession>
<dbReference type="InterPro" id="IPR045082">
    <property type="entry name" value="ATP_syn_F0_a_bact/chloroplast"/>
</dbReference>
<comment type="similarity">
    <text evidence="2">Belongs to the ATPase A chain family.</text>
</comment>
<dbReference type="PANTHER" id="PTHR42823">
    <property type="entry name" value="ATP SYNTHASE SUBUNIT A, CHLOROPLASTIC"/>
    <property type="match status" value="1"/>
</dbReference>
<feature type="transmembrane region" description="Helical" evidence="11">
    <location>
        <begin position="290"/>
        <end position="311"/>
    </location>
</feature>
<keyword evidence="10" id="KW-0066">ATP synthesis</keyword>
<proteinExistence type="inferred from homology"/>
<feature type="transmembrane region" description="Helical" evidence="11">
    <location>
        <begin position="259"/>
        <end position="284"/>
    </location>
</feature>
<dbReference type="InterPro" id="IPR023011">
    <property type="entry name" value="ATP_synth_F0_asu_AS"/>
</dbReference>
<feature type="transmembrane region" description="Helical" evidence="11">
    <location>
        <begin position="148"/>
        <end position="171"/>
    </location>
</feature>
<sequence>VAKKLLLLTGVGLVALLLVGFIFGAVGSAMFGWGQLLDKPEIHLPPQPIFPAEVRDEHLGLLHVAGETSGEEEAHFSPLGATEIAVTNTLLSSWFTTIVLILIFVTAARRRSVIPGRFQGFVETMIEGVLGFATSVLGPQMARRTFPIVATIFFFVLFNAWLALLPFYQFLGFTQDGEIKAHFLRSAGTDINMPLALALISFVFVEYWGFRSGGFGYLKKFFQLGKIFRGKPSGLIDAFVGFLELTSEFVRMVSFTFRLFGNMTAGEILVVMITFLVPFVATQFVFGLELLVGLIQAVIFAGLTLVFLSVATTHGEH</sequence>
<dbReference type="AlphaFoldDB" id="A0A381ND21"/>
<dbReference type="Gene3D" id="1.20.120.220">
    <property type="entry name" value="ATP synthase, F0 complex, subunit A"/>
    <property type="match status" value="1"/>
</dbReference>
<keyword evidence="9 11" id="KW-0472">Membrane</keyword>
<feature type="transmembrane region" description="Helical" evidence="11">
    <location>
        <begin position="91"/>
        <end position="108"/>
    </location>
</feature>